<organism evidence="3 4">
    <name type="scientific">Owenia fusiformis</name>
    <name type="common">Polychaete worm</name>
    <dbReference type="NCBI Taxonomy" id="6347"/>
    <lineage>
        <taxon>Eukaryota</taxon>
        <taxon>Metazoa</taxon>
        <taxon>Spiralia</taxon>
        <taxon>Lophotrochozoa</taxon>
        <taxon>Annelida</taxon>
        <taxon>Polychaeta</taxon>
        <taxon>Sedentaria</taxon>
        <taxon>Canalipalpata</taxon>
        <taxon>Sabellida</taxon>
        <taxon>Oweniida</taxon>
        <taxon>Oweniidae</taxon>
        <taxon>Owenia</taxon>
    </lineage>
</organism>
<dbReference type="Proteomes" id="UP000749559">
    <property type="component" value="Unassembled WGS sequence"/>
</dbReference>
<feature type="region of interest" description="Disordered" evidence="2">
    <location>
        <begin position="544"/>
        <end position="579"/>
    </location>
</feature>
<dbReference type="SMART" id="SM00908">
    <property type="entry name" value="Gal-bind_lectin"/>
    <property type="match status" value="1"/>
</dbReference>
<feature type="compositionally biased region" description="Basic and acidic residues" evidence="2">
    <location>
        <begin position="741"/>
        <end position="800"/>
    </location>
</feature>
<feature type="compositionally biased region" description="Polar residues" evidence="2">
    <location>
        <begin position="837"/>
        <end position="856"/>
    </location>
</feature>
<comment type="caution">
    <text evidence="3">The sequence shown here is derived from an EMBL/GenBank/DDBJ whole genome shotgun (WGS) entry which is preliminary data.</text>
</comment>
<feature type="region of interest" description="Disordered" evidence="2">
    <location>
        <begin position="617"/>
        <end position="671"/>
    </location>
</feature>
<dbReference type="Gene3D" id="2.60.120.200">
    <property type="match status" value="1"/>
</dbReference>
<evidence type="ECO:0000256" key="1">
    <source>
        <dbReference type="ARBA" id="ARBA00022734"/>
    </source>
</evidence>
<keyword evidence="1" id="KW-0430">Lectin</keyword>
<feature type="compositionally biased region" description="Basic and acidic residues" evidence="2">
    <location>
        <begin position="641"/>
        <end position="657"/>
    </location>
</feature>
<evidence type="ECO:0000256" key="2">
    <source>
        <dbReference type="SAM" id="MobiDB-lite"/>
    </source>
</evidence>
<dbReference type="OrthoDB" id="6251307at2759"/>
<evidence type="ECO:0000313" key="3">
    <source>
        <dbReference type="EMBL" id="CAH1791776.1"/>
    </source>
</evidence>
<sequence length="983" mass="111551">MATMAKRKVYEIAGGLYPGKSIEIGGLFISCNGNFAVALQCDQIGSRHIGIALKILVDYPSKEFTLSWNRNGTESEFKVQPSSFPFNIKEDFSFVLEATKEKYQVRIDGLSFRELEFEHKIPLDTVTHIALENFQSVFRSLEFQDITISHEYENTFTQYADNPEVTRVTPVERVKGANTTQEESVTTVTEITVEESVTTNNEQEDNEVIVEETKQTESVTEALVDDIEEQIEVATTSGVENTHKTTQGNLTDIKTEIITEVLERKPDETIQPQDDEDITTTTEEDKLSFREAVEAVLLNSSVDKAKERIAEFEANNQPIQEVDTVEVKNKPTTTIVYDYDTTNTSSDEKPHEELPCITTIVYDYDTSVSSTHTHEKYDTISAIKNSTSETNRKKTPIVYDLDTNVSTTHRFEVNERENKAEDKTIKTIIVYDLDSKLKAEQSIYNTTTTTTTESYHTIKRNDNRISVAYDDDSNLVSEQTGAPIRIVESRTDNRYYQRGVGFITAENGHIEEQANSVEQTEKDLTFLEKVQIKVIEPIKEFVRGDDKETSESEKIEEREEKITKISDTATSEKSIDSETFPYKLPSDKINKSINTEIVTDKESENDPSFIEKVQQKFSDAFRNKSEEGDETNDNGNTENILGKEDNTSEVNSSKEDVLAETDGISDKEKTTANEANELGFIDKVQQKFNETFRKKSEGDNEKNEHIDLDSDADQQEVIVTNDSQTQSEQNNNAKLKSTIKSNEKDPSFLDKVKEKLSFSKDSDIDDQEKVETNTNKPEEEKEPEYDKTDNECKTKPEYENDTRFIDKVKDTLSFTRNSEKNARDPGKDDNIEEKVKTVQSNNNDTHATDSESSVNDPTILDKIKEKLRFTGDSEKYIDEADKVEAKQTEIVHAIQGDSVEHRDTSDNNPHAVDSGSTRNDQNLLDKIKERLSFTKDSEKDIDNQTEIDAKTNKLDEVKVETFGTIDSDKSGIDVNLLLPTQVY</sequence>
<feature type="compositionally biased region" description="Basic and acidic residues" evidence="2">
    <location>
        <begin position="544"/>
        <end position="564"/>
    </location>
</feature>
<dbReference type="GO" id="GO:0030246">
    <property type="term" value="F:carbohydrate binding"/>
    <property type="evidence" value="ECO:0007669"/>
    <property type="project" value="UniProtKB-KW"/>
</dbReference>
<feature type="region of interest" description="Disordered" evidence="2">
    <location>
        <begin position="812"/>
        <end position="857"/>
    </location>
</feature>
<keyword evidence="4" id="KW-1185">Reference proteome</keyword>
<feature type="region of interest" description="Disordered" evidence="2">
    <location>
        <begin position="692"/>
        <end position="800"/>
    </location>
</feature>
<name>A0A8J1U3N7_OWEFU</name>
<reference evidence="3" key="1">
    <citation type="submission" date="2022-03" db="EMBL/GenBank/DDBJ databases">
        <authorList>
            <person name="Martin C."/>
        </authorList>
    </citation>
    <scope>NUCLEOTIDE SEQUENCE</scope>
</reference>
<protein>
    <submittedName>
        <fullName evidence="3">Uncharacterized protein</fullName>
    </submittedName>
</protein>
<dbReference type="EMBL" id="CAIIXF020000008">
    <property type="protein sequence ID" value="CAH1791776.1"/>
    <property type="molecule type" value="Genomic_DNA"/>
</dbReference>
<proteinExistence type="predicted"/>
<feature type="compositionally biased region" description="Polar residues" evidence="2">
    <location>
        <begin position="717"/>
        <end position="740"/>
    </location>
</feature>
<dbReference type="AlphaFoldDB" id="A0A8J1U3N7"/>
<dbReference type="SUPFAM" id="SSF49899">
    <property type="entry name" value="Concanavalin A-like lectins/glucanases"/>
    <property type="match status" value="1"/>
</dbReference>
<feature type="compositionally biased region" description="Basic and acidic residues" evidence="2">
    <location>
        <begin position="692"/>
        <end position="708"/>
    </location>
</feature>
<dbReference type="Pfam" id="PF00337">
    <property type="entry name" value="Gal-bind_lectin"/>
    <property type="match status" value="1"/>
</dbReference>
<dbReference type="InterPro" id="IPR001079">
    <property type="entry name" value="Galectin_CRD"/>
</dbReference>
<feature type="region of interest" description="Disordered" evidence="2">
    <location>
        <begin position="896"/>
        <end position="922"/>
    </location>
</feature>
<feature type="compositionally biased region" description="Basic and acidic residues" evidence="2">
    <location>
        <begin position="817"/>
        <end position="836"/>
    </location>
</feature>
<dbReference type="PROSITE" id="PS51304">
    <property type="entry name" value="GALECTIN"/>
    <property type="match status" value="1"/>
</dbReference>
<evidence type="ECO:0000313" key="4">
    <source>
        <dbReference type="Proteomes" id="UP000749559"/>
    </source>
</evidence>
<dbReference type="InterPro" id="IPR013320">
    <property type="entry name" value="ConA-like_dom_sf"/>
</dbReference>
<gene>
    <name evidence="3" type="ORF">OFUS_LOCUS16824</name>
</gene>
<accession>A0A8J1U3N7</accession>